<keyword evidence="2" id="KW-1185">Reference proteome</keyword>
<name>A0A7J7J798_BUGNE</name>
<dbReference type="Gene3D" id="3.40.630.30">
    <property type="match status" value="1"/>
</dbReference>
<dbReference type="InterPro" id="IPR016181">
    <property type="entry name" value="Acyl_CoA_acyltransferase"/>
</dbReference>
<protein>
    <submittedName>
        <fullName evidence="1">Uncharacterized protein</fullName>
    </submittedName>
</protein>
<gene>
    <name evidence="1" type="ORF">EB796_019661</name>
</gene>
<accession>A0A7J7J798</accession>
<comment type="caution">
    <text evidence="1">The sequence shown here is derived from an EMBL/GenBank/DDBJ whole genome shotgun (WGS) entry which is preliminary data.</text>
</comment>
<organism evidence="1 2">
    <name type="scientific">Bugula neritina</name>
    <name type="common">Brown bryozoan</name>
    <name type="synonym">Sertularia neritina</name>
    <dbReference type="NCBI Taxonomy" id="10212"/>
    <lineage>
        <taxon>Eukaryota</taxon>
        <taxon>Metazoa</taxon>
        <taxon>Spiralia</taxon>
        <taxon>Lophotrochozoa</taxon>
        <taxon>Bryozoa</taxon>
        <taxon>Gymnolaemata</taxon>
        <taxon>Cheilostomatida</taxon>
        <taxon>Flustrina</taxon>
        <taxon>Buguloidea</taxon>
        <taxon>Bugulidae</taxon>
        <taxon>Bugula</taxon>
    </lineage>
</organism>
<dbReference type="Proteomes" id="UP000593567">
    <property type="component" value="Unassembled WGS sequence"/>
</dbReference>
<dbReference type="AlphaFoldDB" id="A0A7J7J798"/>
<sequence>MNIRRAVLSLSLKHSLTQSCAVLRVKLLPRRHPYSTLQSCDNIKIEVVHDKLEKWEKLLDLWLYHFANAPVTSNIGAFRTDDGKIMLKGLLKDSLAYDNSPCVVAWDTHRNKAAGFILNHTFHVNQALEKCGPPIPYSNYSWDKQWLQPIQDLEHFKHYLSMSSIFADYSYKKFMKIQIGCTGPDYTNQKVMSRLLEKGVEQLQACKGAYDAIVGESTNKQTYRIFQKFNFELLHEFDLVNRYPSFKTVVTLK</sequence>
<evidence type="ECO:0000313" key="1">
    <source>
        <dbReference type="EMBL" id="KAF6022032.1"/>
    </source>
</evidence>
<proteinExistence type="predicted"/>
<dbReference type="EMBL" id="VXIV02002914">
    <property type="protein sequence ID" value="KAF6022032.1"/>
    <property type="molecule type" value="Genomic_DNA"/>
</dbReference>
<dbReference type="SUPFAM" id="SSF55729">
    <property type="entry name" value="Acyl-CoA N-acyltransferases (Nat)"/>
    <property type="match status" value="1"/>
</dbReference>
<evidence type="ECO:0000313" key="2">
    <source>
        <dbReference type="Proteomes" id="UP000593567"/>
    </source>
</evidence>
<reference evidence="1" key="1">
    <citation type="submission" date="2020-06" db="EMBL/GenBank/DDBJ databases">
        <title>Draft genome of Bugula neritina, a colonial animal packing powerful symbionts and potential medicines.</title>
        <authorList>
            <person name="Rayko M."/>
        </authorList>
    </citation>
    <scope>NUCLEOTIDE SEQUENCE [LARGE SCALE GENOMIC DNA]</scope>
    <source>
        <strain evidence="1">Kwan_BN1</strain>
    </source>
</reference>